<gene>
    <name evidence="2" type="ORF">OPKNFCMD_3518</name>
</gene>
<dbReference type="PANTHER" id="PTHR33408">
    <property type="entry name" value="TRANSPOSASE"/>
    <property type="match status" value="1"/>
</dbReference>
<protein>
    <submittedName>
        <fullName evidence="2">IS1182 family transposase ISMpo6</fullName>
    </submittedName>
</protein>
<dbReference type="Proteomes" id="UP001055167">
    <property type="component" value="Unassembled WGS sequence"/>
</dbReference>
<name>A0ABQ4QZC7_9HYPH</name>
<evidence type="ECO:0000313" key="3">
    <source>
        <dbReference type="Proteomes" id="UP001055167"/>
    </source>
</evidence>
<accession>A0ABQ4QZC7</accession>
<evidence type="ECO:0000259" key="1">
    <source>
        <dbReference type="Pfam" id="PF01609"/>
    </source>
</evidence>
<comment type="caution">
    <text evidence="2">The sequence shown here is derived from an EMBL/GenBank/DDBJ whole genome shotgun (WGS) entry which is preliminary data.</text>
</comment>
<reference evidence="2" key="1">
    <citation type="journal article" date="2021" name="Front. Microbiol.">
        <title>Comprehensive Comparative Genomics and Phenotyping of Methylobacterium Species.</title>
        <authorList>
            <person name="Alessa O."/>
            <person name="Ogura Y."/>
            <person name="Fujitani Y."/>
            <person name="Takami H."/>
            <person name="Hayashi T."/>
            <person name="Sahin N."/>
            <person name="Tani A."/>
        </authorList>
    </citation>
    <scope>NUCLEOTIDE SEQUENCE</scope>
    <source>
        <strain evidence="2">KCTC 52305</strain>
    </source>
</reference>
<dbReference type="PANTHER" id="PTHR33408:SF4">
    <property type="entry name" value="TRANSPOSASE DDE DOMAIN-CONTAINING PROTEIN"/>
    <property type="match status" value="1"/>
</dbReference>
<keyword evidence="3" id="KW-1185">Reference proteome</keyword>
<proteinExistence type="predicted"/>
<dbReference type="InterPro" id="IPR002559">
    <property type="entry name" value="Transposase_11"/>
</dbReference>
<reference evidence="2" key="2">
    <citation type="submission" date="2021-08" db="EMBL/GenBank/DDBJ databases">
        <authorList>
            <person name="Tani A."/>
            <person name="Ola A."/>
            <person name="Ogura Y."/>
            <person name="Katsura K."/>
            <person name="Hayashi T."/>
        </authorList>
    </citation>
    <scope>NUCLEOTIDE SEQUENCE</scope>
    <source>
        <strain evidence="2">KCTC 52305</strain>
    </source>
</reference>
<feature type="domain" description="Transposase IS4-like" evidence="1">
    <location>
        <begin position="12"/>
        <end position="56"/>
    </location>
</feature>
<organism evidence="2 3">
    <name type="scientific">Methylobacterium crusticola</name>
    <dbReference type="NCBI Taxonomy" id="1697972"/>
    <lineage>
        <taxon>Bacteria</taxon>
        <taxon>Pseudomonadati</taxon>
        <taxon>Pseudomonadota</taxon>
        <taxon>Alphaproteobacteria</taxon>
        <taxon>Hyphomicrobiales</taxon>
        <taxon>Methylobacteriaceae</taxon>
        <taxon>Methylobacterium</taxon>
    </lineage>
</organism>
<evidence type="ECO:0000313" key="2">
    <source>
        <dbReference type="EMBL" id="GJD50772.1"/>
    </source>
</evidence>
<sequence length="73" mass="8360">MQRRLDTDPHATRTRRQTVEPVFGTLKSWMGATHFRMRRLRNAATEMSPQVLAYNLKWVIAILGTGPLPALRA</sequence>
<dbReference type="Pfam" id="PF01609">
    <property type="entry name" value="DDE_Tnp_1"/>
    <property type="match status" value="1"/>
</dbReference>
<dbReference type="EMBL" id="BPQH01000010">
    <property type="protein sequence ID" value="GJD50772.1"/>
    <property type="molecule type" value="Genomic_DNA"/>
</dbReference>